<organism evidence="3 4">
    <name type="scientific">Luteimonas galliterrae</name>
    <dbReference type="NCBI Taxonomy" id="2940486"/>
    <lineage>
        <taxon>Bacteria</taxon>
        <taxon>Pseudomonadati</taxon>
        <taxon>Pseudomonadota</taxon>
        <taxon>Gammaproteobacteria</taxon>
        <taxon>Lysobacterales</taxon>
        <taxon>Lysobacteraceae</taxon>
        <taxon>Luteimonas</taxon>
    </lineage>
</organism>
<evidence type="ECO:0000256" key="2">
    <source>
        <dbReference type="SAM" id="Phobius"/>
    </source>
</evidence>
<reference evidence="3 4" key="1">
    <citation type="submission" date="2022-05" db="EMBL/GenBank/DDBJ databases">
        <title>Luteimonas sp. SX5, whole genome shotgun sequencing project.</title>
        <authorList>
            <person name="Zhao G."/>
            <person name="Shen L."/>
        </authorList>
    </citation>
    <scope>NUCLEOTIDE SEQUENCE [LARGE SCALE GENOMIC DNA]</scope>
    <source>
        <strain evidence="3 4">SX5</strain>
    </source>
</reference>
<sequence length="106" mass="11919">MSVFAANPTRRAASAADPELDRLLKQAVLIGLIVVLALPTARGYSAWFGWVPLWLLGMPLTAWWALHRFRLPQRAVEGAPAMRRRPRVQARRRFQAAAPHRLSRAA</sequence>
<gene>
    <name evidence="3" type="ORF">M2650_09620</name>
</gene>
<evidence type="ECO:0000313" key="3">
    <source>
        <dbReference type="EMBL" id="MCL1634887.1"/>
    </source>
</evidence>
<comment type="caution">
    <text evidence="3">The sequence shown here is derived from an EMBL/GenBank/DDBJ whole genome shotgun (WGS) entry which is preliminary data.</text>
</comment>
<name>A0ABT0MJ36_9GAMM</name>
<dbReference type="Proteomes" id="UP001431217">
    <property type="component" value="Unassembled WGS sequence"/>
</dbReference>
<keyword evidence="2" id="KW-0472">Membrane</keyword>
<evidence type="ECO:0008006" key="5">
    <source>
        <dbReference type="Google" id="ProtNLM"/>
    </source>
</evidence>
<evidence type="ECO:0000256" key="1">
    <source>
        <dbReference type="SAM" id="MobiDB-lite"/>
    </source>
</evidence>
<keyword evidence="2" id="KW-0812">Transmembrane</keyword>
<keyword evidence="2" id="KW-1133">Transmembrane helix</keyword>
<feature type="region of interest" description="Disordered" evidence="1">
    <location>
        <begin position="79"/>
        <end position="106"/>
    </location>
</feature>
<feature type="compositionally biased region" description="Basic residues" evidence="1">
    <location>
        <begin position="82"/>
        <end position="94"/>
    </location>
</feature>
<proteinExistence type="predicted"/>
<protein>
    <recommendedName>
        <fullName evidence="5">Transmembrane protein</fullName>
    </recommendedName>
</protein>
<evidence type="ECO:0000313" key="4">
    <source>
        <dbReference type="Proteomes" id="UP001431217"/>
    </source>
</evidence>
<dbReference type="EMBL" id="JAMBEP010000001">
    <property type="protein sequence ID" value="MCL1634887.1"/>
    <property type="molecule type" value="Genomic_DNA"/>
</dbReference>
<accession>A0ABT0MJ36</accession>
<feature type="transmembrane region" description="Helical" evidence="2">
    <location>
        <begin position="47"/>
        <end position="66"/>
    </location>
</feature>
<keyword evidence="4" id="KW-1185">Reference proteome</keyword>
<dbReference type="RefSeq" id="WP_249473700.1">
    <property type="nucleotide sequence ID" value="NZ_JAMBEP010000001.1"/>
</dbReference>